<proteinExistence type="predicted"/>
<keyword evidence="2" id="KW-0812">Transmembrane</keyword>
<dbReference type="RefSeq" id="WP_191299297.1">
    <property type="nucleotide sequence ID" value="NZ_BNAR01000005.1"/>
</dbReference>
<dbReference type="Proteomes" id="UP000605568">
    <property type="component" value="Unassembled WGS sequence"/>
</dbReference>
<feature type="region of interest" description="Disordered" evidence="1">
    <location>
        <begin position="30"/>
        <end position="52"/>
    </location>
</feature>
<evidence type="ECO:0000256" key="1">
    <source>
        <dbReference type="SAM" id="MobiDB-lite"/>
    </source>
</evidence>
<name>A0ABQ3MEG6_9PSEU</name>
<protein>
    <submittedName>
        <fullName evidence="3">Uncharacterized protein</fullName>
    </submittedName>
</protein>
<accession>A0ABQ3MEG6</accession>
<gene>
    <name evidence="3" type="ORF">GCM10017774_38510</name>
</gene>
<organism evidence="3 4">
    <name type="scientific">Lentzea cavernae</name>
    <dbReference type="NCBI Taxonomy" id="2020703"/>
    <lineage>
        <taxon>Bacteria</taxon>
        <taxon>Bacillati</taxon>
        <taxon>Actinomycetota</taxon>
        <taxon>Actinomycetes</taxon>
        <taxon>Pseudonocardiales</taxon>
        <taxon>Pseudonocardiaceae</taxon>
        <taxon>Lentzea</taxon>
    </lineage>
</organism>
<keyword evidence="2" id="KW-1133">Transmembrane helix</keyword>
<keyword evidence="2" id="KW-0472">Membrane</keyword>
<evidence type="ECO:0000256" key="2">
    <source>
        <dbReference type="SAM" id="Phobius"/>
    </source>
</evidence>
<evidence type="ECO:0000313" key="3">
    <source>
        <dbReference type="EMBL" id="GHH42324.1"/>
    </source>
</evidence>
<dbReference type="EMBL" id="BNAR01000005">
    <property type="protein sequence ID" value="GHH42324.1"/>
    <property type="molecule type" value="Genomic_DNA"/>
</dbReference>
<sequence>MSYSTPFLRDDGSFRRKQKADELVAEARLAAEQMPAPGKGNETVAAQPERRVEKSATVPPVLELLLYHEEGRAAARAAGDFRLADRALVDVVHDLDVLLNGAEVYLAQPADARARQRVRDAVPHLVTISAVAAMPLGEVAGFLGLPPDRVETVLDSLARHGDVDPAERREALQQLQWLRGQLRQAELTHDHTLLDRILAFVSKFVLLGVITLAAAAAGAFAVSESVVKEVVKTAVIALVAASLQMSSDHLKAKPDKGKEFVAARQAHAALLADLKSAGVLWEEPAFDGEHAIIRIRLAVHMCVARVASIPLVWKDKWHYWDALDDVTAALKASTSDELSVKVRRLAALRPPARAQNKRSGRRR</sequence>
<evidence type="ECO:0000313" key="4">
    <source>
        <dbReference type="Proteomes" id="UP000605568"/>
    </source>
</evidence>
<feature type="transmembrane region" description="Helical" evidence="2">
    <location>
        <begin position="197"/>
        <end position="222"/>
    </location>
</feature>
<keyword evidence="4" id="KW-1185">Reference proteome</keyword>
<reference evidence="4" key="1">
    <citation type="journal article" date="2019" name="Int. J. Syst. Evol. Microbiol.">
        <title>The Global Catalogue of Microorganisms (GCM) 10K type strain sequencing project: providing services to taxonomists for standard genome sequencing and annotation.</title>
        <authorList>
            <consortium name="The Broad Institute Genomics Platform"/>
            <consortium name="The Broad Institute Genome Sequencing Center for Infectious Disease"/>
            <person name="Wu L."/>
            <person name="Ma J."/>
        </authorList>
    </citation>
    <scope>NUCLEOTIDE SEQUENCE [LARGE SCALE GENOMIC DNA]</scope>
    <source>
        <strain evidence="4">CGMCC 4.7367</strain>
    </source>
</reference>
<comment type="caution">
    <text evidence="3">The sequence shown here is derived from an EMBL/GenBank/DDBJ whole genome shotgun (WGS) entry which is preliminary data.</text>
</comment>